<dbReference type="EMBL" id="BAAFSV010000003">
    <property type="protein sequence ID" value="GAB1315335.1"/>
    <property type="molecule type" value="Genomic_DNA"/>
</dbReference>
<evidence type="ECO:0000259" key="1">
    <source>
        <dbReference type="PROSITE" id="PS50181"/>
    </source>
</evidence>
<name>A0ABQ0GC50_9PEZI</name>
<feature type="domain" description="F-box" evidence="1">
    <location>
        <begin position="4"/>
        <end position="52"/>
    </location>
</feature>
<comment type="caution">
    <text evidence="2">The sequence shown here is derived from an EMBL/GenBank/DDBJ whole genome shotgun (WGS) entry which is preliminary data.</text>
</comment>
<protein>
    <recommendedName>
        <fullName evidence="1">F-box domain-containing protein</fullName>
    </recommendedName>
</protein>
<proteinExistence type="predicted"/>
<sequence length="493" mass="57055">MAPFNPFSTLPPEIFGCIIVQLDPITLIALSETTAWLRDLIKPTRHDYVRRLLALELLPEHGGIVPLFRARDNKITPPPGTIVWTNNKYACCGCMRLLPHKMFDNHAILRLRYRKPPPGSVEAEKGLVTDWEPLEPSTRWRRIQSQVDRERKEQEKWRMQYHRAVTGTFIPNTAHPFGRLDYGPADAAAEEAEKYLCGTSRQKRRCLDCKRRTGSLPLRHGSNETSSAGAIPLVVSRQLYFVDKCAYFFPGLFESVPRDKTPKLIRVVHRPNAKDFPITLRVARCPSCSSWQEQGAFRCWNTYDARLDCGVLCNHCEARRNPASLAKTLSESVIAMLKDALEFVVGNLIFGWGRLDADFNRPYVPGGPPLLKAYRHVGEEILGGLKWIVKDGRKCEIVFEESYLPHLRRRMQCYKEFIYNILDRPTRAEIMQSWHRLWVEEYDLLESRYRWLKRCITQIKDHPNLVLEYILGQDPHLVWPVPRPSDADNTRKL</sequence>
<organism evidence="2 3">
    <name type="scientific">Madurella fahalii</name>
    <dbReference type="NCBI Taxonomy" id="1157608"/>
    <lineage>
        <taxon>Eukaryota</taxon>
        <taxon>Fungi</taxon>
        <taxon>Dikarya</taxon>
        <taxon>Ascomycota</taxon>
        <taxon>Pezizomycotina</taxon>
        <taxon>Sordariomycetes</taxon>
        <taxon>Sordariomycetidae</taxon>
        <taxon>Sordariales</taxon>
        <taxon>Sordariales incertae sedis</taxon>
        <taxon>Madurella</taxon>
    </lineage>
</organism>
<keyword evidence="3" id="KW-1185">Reference proteome</keyword>
<dbReference type="PROSITE" id="PS50181">
    <property type="entry name" value="FBOX"/>
    <property type="match status" value="1"/>
</dbReference>
<reference evidence="2 3" key="1">
    <citation type="submission" date="2024-09" db="EMBL/GenBank/DDBJ databases">
        <title>Itraconazole resistance in Madurella fahalii resulting from another homologue of gene encoding cytochrome P450 14-alpha sterol demethylase (CYP51).</title>
        <authorList>
            <person name="Yoshioka I."/>
            <person name="Fahal A.H."/>
            <person name="Kaneko S."/>
            <person name="Yaguchi T."/>
        </authorList>
    </citation>
    <scope>NUCLEOTIDE SEQUENCE [LARGE SCALE GENOMIC DNA]</scope>
    <source>
        <strain evidence="2 3">IFM 68171</strain>
    </source>
</reference>
<accession>A0ABQ0GC50</accession>
<dbReference type="RefSeq" id="XP_070917066.1">
    <property type="nucleotide sequence ID" value="XM_071060965.1"/>
</dbReference>
<evidence type="ECO:0000313" key="3">
    <source>
        <dbReference type="Proteomes" id="UP001628179"/>
    </source>
</evidence>
<dbReference type="GeneID" id="98176288"/>
<dbReference type="InterPro" id="IPR001810">
    <property type="entry name" value="F-box_dom"/>
</dbReference>
<evidence type="ECO:0000313" key="2">
    <source>
        <dbReference type="EMBL" id="GAB1315335.1"/>
    </source>
</evidence>
<gene>
    <name evidence="2" type="ORF">MFIFM68171_05545</name>
</gene>
<dbReference type="Proteomes" id="UP001628179">
    <property type="component" value="Unassembled WGS sequence"/>
</dbReference>